<dbReference type="FunFam" id="3.30.160.60:FF:000032">
    <property type="entry name" value="Krueppel-like factor 4"/>
    <property type="match status" value="1"/>
</dbReference>
<name>A0AAD9KK21_RIDPI</name>
<dbReference type="GO" id="GO:0005634">
    <property type="term" value="C:nucleus"/>
    <property type="evidence" value="ECO:0007669"/>
    <property type="project" value="UniProtKB-SubCell"/>
</dbReference>
<feature type="domain" description="C2H2-type" evidence="10">
    <location>
        <begin position="72"/>
        <end position="99"/>
    </location>
</feature>
<comment type="caution">
    <text evidence="11">The sequence shown here is derived from an EMBL/GenBank/DDBJ whole genome shotgun (WGS) entry which is preliminary data.</text>
</comment>
<evidence type="ECO:0000256" key="5">
    <source>
        <dbReference type="ARBA" id="ARBA00022833"/>
    </source>
</evidence>
<feature type="domain" description="C2H2-type" evidence="10">
    <location>
        <begin position="176"/>
        <end position="203"/>
    </location>
</feature>
<keyword evidence="3" id="KW-0677">Repeat</keyword>
<evidence type="ECO:0000313" key="11">
    <source>
        <dbReference type="EMBL" id="KAK2172656.1"/>
    </source>
</evidence>
<dbReference type="PANTHER" id="PTHR24381:SF393">
    <property type="entry name" value="CHROMATIN-LINKED ADAPTOR FOR MSL PROTEINS, ISOFORM B"/>
    <property type="match status" value="1"/>
</dbReference>
<feature type="domain" description="C2H2-type" evidence="10">
    <location>
        <begin position="36"/>
        <end position="68"/>
    </location>
</feature>
<dbReference type="PROSITE" id="PS50157">
    <property type="entry name" value="ZINC_FINGER_C2H2_2"/>
    <property type="match status" value="9"/>
</dbReference>
<keyword evidence="4 9" id="KW-0863">Zinc-finger</keyword>
<gene>
    <name evidence="11" type="ORF">NP493_942g00052</name>
</gene>
<evidence type="ECO:0000259" key="10">
    <source>
        <dbReference type="PROSITE" id="PS50157"/>
    </source>
</evidence>
<feature type="domain" description="C2H2-type" evidence="10">
    <location>
        <begin position="100"/>
        <end position="127"/>
    </location>
</feature>
<dbReference type="EMBL" id="JAODUO010000942">
    <property type="protein sequence ID" value="KAK2172656.1"/>
    <property type="molecule type" value="Genomic_DNA"/>
</dbReference>
<keyword evidence="8" id="KW-0539">Nucleus</keyword>
<dbReference type="Proteomes" id="UP001209878">
    <property type="component" value="Unassembled WGS sequence"/>
</dbReference>
<evidence type="ECO:0000256" key="9">
    <source>
        <dbReference type="PROSITE-ProRule" id="PRU00042"/>
    </source>
</evidence>
<evidence type="ECO:0000256" key="1">
    <source>
        <dbReference type="ARBA" id="ARBA00004123"/>
    </source>
</evidence>
<evidence type="ECO:0000256" key="2">
    <source>
        <dbReference type="ARBA" id="ARBA00022723"/>
    </source>
</evidence>
<keyword evidence="7" id="KW-0804">Transcription</keyword>
<evidence type="ECO:0000256" key="4">
    <source>
        <dbReference type="ARBA" id="ARBA00022771"/>
    </source>
</evidence>
<dbReference type="Pfam" id="PF00096">
    <property type="entry name" value="zf-C2H2"/>
    <property type="match status" value="6"/>
</dbReference>
<feature type="domain" description="C2H2-type" evidence="10">
    <location>
        <begin position="8"/>
        <end position="35"/>
    </location>
</feature>
<dbReference type="AlphaFoldDB" id="A0AAD9KK21"/>
<evidence type="ECO:0000313" key="12">
    <source>
        <dbReference type="Proteomes" id="UP001209878"/>
    </source>
</evidence>
<reference evidence="11" key="1">
    <citation type="journal article" date="2023" name="Mol. Biol. Evol.">
        <title>Third-Generation Sequencing Reveals the Adaptive Role of the Epigenome in Three Deep-Sea Polychaetes.</title>
        <authorList>
            <person name="Perez M."/>
            <person name="Aroh O."/>
            <person name="Sun Y."/>
            <person name="Lan Y."/>
            <person name="Juniper S.K."/>
            <person name="Young C.R."/>
            <person name="Angers B."/>
            <person name="Qian P.Y."/>
        </authorList>
    </citation>
    <scope>NUCLEOTIDE SEQUENCE</scope>
    <source>
        <strain evidence="11">R07B-5</strain>
    </source>
</reference>
<dbReference type="Pfam" id="PF13894">
    <property type="entry name" value="zf-C2H2_4"/>
    <property type="match status" value="1"/>
</dbReference>
<feature type="domain" description="C2H2-type" evidence="10">
    <location>
        <begin position="304"/>
        <end position="331"/>
    </location>
</feature>
<comment type="subcellular location">
    <subcellularLocation>
        <location evidence="1">Nucleus</location>
    </subcellularLocation>
</comment>
<dbReference type="GO" id="GO:0000977">
    <property type="term" value="F:RNA polymerase II transcription regulatory region sequence-specific DNA binding"/>
    <property type="evidence" value="ECO:0007669"/>
    <property type="project" value="TreeGrafter"/>
</dbReference>
<proteinExistence type="predicted"/>
<evidence type="ECO:0000256" key="3">
    <source>
        <dbReference type="ARBA" id="ARBA00022737"/>
    </source>
</evidence>
<dbReference type="InterPro" id="IPR013087">
    <property type="entry name" value="Znf_C2H2_type"/>
</dbReference>
<organism evidence="11 12">
    <name type="scientific">Ridgeia piscesae</name>
    <name type="common">Tubeworm</name>
    <dbReference type="NCBI Taxonomy" id="27915"/>
    <lineage>
        <taxon>Eukaryota</taxon>
        <taxon>Metazoa</taxon>
        <taxon>Spiralia</taxon>
        <taxon>Lophotrochozoa</taxon>
        <taxon>Annelida</taxon>
        <taxon>Polychaeta</taxon>
        <taxon>Sedentaria</taxon>
        <taxon>Canalipalpata</taxon>
        <taxon>Sabellida</taxon>
        <taxon>Siboglinidae</taxon>
        <taxon>Ridgeia</taxon>
    </lineage>
</organism>
<keyword evidence="12" id="KW-1185">Reference proteome</keyword>
<dbReference type="FunFam" id="3.30.160.60:FF:000072">
    <property type="entry name" value="zinc finger protein 143 isoform X1"/>
    <property type="match status" value="1"/>
</dbReference>
<dbReference type="GO" id="GO:0008270">
    <property type="term" value="F:zinc ion binding"/>
    <property type="evidence" value="ECO:0007669"/>
    <property type="project" value="UniProtKB-KW"/>
</dbReference>
<evidence type="ECO:0000256" key="8">
    <source>
        <dbReference type="ARBA" id="ARBA00023242"/>
    </source>
</evidence>
<evidence type="ECO:0000256" key="6">
    <source>
        <dbReference type="ARBA" id="ARBA00023015"/>
    </source>
</evidence>
<dbReference type="PROSITE" id="PS00028">
    <property type="entry name" value="ZINC_FINGER_C2H2_1"/>
    <property type="match status" value="8"/>
</dbReference>
<feature type="domain" description="C2H2-type" evidence="10">
    <location>
        <begin position="204"/>
        <end position="231"/>
    </location>
</feature>
<dbReference type="PANTHER" id="PTHR24381">
    <property type="entry name" value="ZINC FINGER PROTEIN"/>
    <property type="match status" value="1"/>
</dbReference>
<dbReference type="SUPFAM" id="SSF57667">
    <property type="entry name" value="beta-beta-alpha zinc fingers"/>
    <property type="match status" value="6"/>
</dbReference>
<protein>
    <recommendedName>
        <fullName evidence="10">C2H2-type domain-containing protein</fullName>
    </recommendedName>
</protein>
<accession>A0AAD9KK21</accession>
<keyword evidence="6" id="KW-0805">Transcription regulation</keyword>
<feature type="domain" description="C2H2-type" evidence="10">
    <location>
        <begin position="276"/>
        <end position="303"/>
    </location>
</feature>
<sequence>MHKGHYPYRCPLCGKGFLGVMHLSGHIAKHTGARDFRCDICGVAYRYASSLKKHTGLEGSGLHAPVNSGTGLLCALCGKCFQSISGFRLHQNLHKGLYRYKCLFCGRGFSGTTNLRGHMVTHTGVKEFKCTVCQKEYSYAHQLRRHGLLPYPRSQAPMYQYQSPLPVSVDMLTLRRRCSKCGKQFASDGTLRVHMAMHEGHYPYRCPYCGRGFAATNNLKGHLAKHTGVKTYVCHVCKKAFGYSNVLKAVVAQAHQRPGMYPMPVVMPGDAARMRRCCSECGKTFTTNFGLKLHMAIHQGNYPYHCQYCGRGFAATNNLKGHLVKHTGIKAFVCQICKKEFSYSTPLKAHMKRFHSDGAV</sequence>
<dbReference type="InterPro" id="IPR036236">
    <property type="entry name" value="Znf_C2H2_sf"/>
</dbReference>
<keyword evidence="2" id="KW-0479">Metal-binding</keyword>
<keyword evidence="5" id="KW-0862">Zinc</keyword>
<dbReference type="Gene3D" id="3.30.160.60">
    <property type="entry name" value="Classic Zinc Finger"/>
    <property type="match status" value="10"/>
</dbReference>
<evidence type="ECO:0000256" key="7">
    <source>
        <dbReference type="ARBA" id="ARBA00023163"/>
    </source>
</evidence>
<dbReference type="GO" id="GO:0000981">
    <property type="term" value="F:DNA-binding transcription factor activity, RNA polymerase II-specific"/>
    <property type="evidence" value="ECO:0007669"/>
    <property type="project" value="TreeGrafter"/>
</dbReference>
<dbReference type="SMART" id="SM00355">
    <property type="entry name" value="ZnF_C2H2"/>
    <property type="match status" value="11"/>
</dbReference>
<feature type="domain" description="C2H2-type" evidence="10">
    <location>
        <begin position="332"/>
        <end position="356"/>
    </location>
</feature>